<sequence length="151" mass="17204">MASSYYKFSIQPNPEFGTSFYRALSKEKPFSDAVVDKMFLNVKKTDMDKALDRFLRTVLEQAYYPPAISQASITFELGVPGLASKRNSPEYANEVCQFVRDCGVHGFTFFKVNKTESPIKFYGEDPNECVQRFVNSNVKPTVDQNIERNNA</sequence>
<accession>A0A0B6VR58</accession>
<dbReference type="RefSeq" id="YP_009190332.1">
    <property type="nucleotide sequence ID" value="NC_028683.1"/>
</dbReference>
<dbReference type="GeneID" id="26519067"/>
<evidence type="ECO:0000313" key="1">
    <source>
        <dbReference type="EMBL" id="BAQ22824.1"/>
    </source>
</evidence>
<organism evidence="1 2">
    <name type="scientific">Edwardsiella phage PEi20</name>
    <dbReference type="NCBI Taxonomy" id="1608310"/>
    <lineage>
        <taxon>Viruses</taxon>
        <taxon>Duplodnaviria</taxon>
        <taxon>Heunggongvirae</taxon>
        <taxon>Uroviricota</taxon>
        <taxon>Caudoviricetes</taxon>
        <taxon>Pantevenvirales</taxon>
        <taxon>Straboviridae</taxon>
        <taxon>Tevenvirinae</taxon>
        <taxon>Kanagawavirus</taxon>
        <taxon>Kanagawavirus pei20</taxon>
    </lineage>
</organism>
<dbReference type="KEGG" id="vg:26519067"/>
<dbReference type="Proteomes" id="UP000204657">
    <property type="component" value="Segment"/>
</dbReference>
<name>A0A0B6VR58_9CAUD</name>
<protein>
    <submittedName>
        <fullName evidence="1">Uncharacterized protein</fullName>
    </submittedName>
</protein>
<dbReference type="EMBL" id="AP014714">
    <property type="protein sequence ID" value="BAQ22824.1"/>
    <property type="molecule type" value="Genomic_DNA"/>
</dbReference>
<evidence type="ECO:0000313" key="2">
    <source>
        <dbReference type="Proteomes" id="UP000204657"/>
    </source>
</evidence>
<reference evidence="1 2" key="1">
    <citation type="submission" date="2015-02" db="EMBL/GenBank/DDBJ databases">
        <title>Complete genome sequences of Edwardsiella bacteriophages, PEi20 and PEi26.</title>
        <authorList>
            <person name="Yasuike M."/>
            <person name="Nishiki I."/>
            <person name="Iwasaki Y."/>
            <person name="Nakamura Y."/>
            <person name="Fujiwara A."/>
            <person name="Hassan E.S."/>
            <person name="Mahmoud M.M."/>
            <person name="Kawato Y."/>
            <person name="Nagai S."/>
            <person name="Kobayashi T."/>
            <person name="Ototake M."/>
            <person name="Nakai T."/>
        </authorList>
    </citation>
    <scope>NUCLEOTIDE SEQUENCE [LARGE SCALE GENOMIC DNA]</scope>
</reference>
<keyword evidence="2" id="KW-1185">Reference proteome</keyword>
<proteinExistence type="predicted"/>